<accession>A0A9N9A718</accession>
<organism evidence="1 2">
    <name type="scientific">Paraglomus occultum</name>
    <dbReference type="NCBI Taxonomy" id="144539"/>
    <lineage>
        <taxon>Eukaryota</taxon>
        <taxon>Fungi</taxon>
        <taxon>Fungi incertae sedis</taxon>
        <taxon>Mucoromycota</taxon>
        <taxon>Glomeromycotina</taxon>
        <taxon>Glomeromycetes</taxon>
        <taxon>Paraglomerales</taxon>
        <taxon>Paraglomeraceae</taxon>
        <taxon>Paraglomus</taxon>
    </lineage>
</organism>
<dbReference type="GO" id="GO:0070652">
    <property type="term" value="C:HAUS complex"/>
    <property type="evidence" value="ECO:0007669"/>
    <property type="project" value="InterPro"/>
</dbReference>
<dbReference type="InterPro" id="IPR029327">
    <property type="entry name" value="HAUS4"/>
</dbReference>
<dbReference type="GO" id="GO:0051225">
    <property type="term" value="P:spindle assembly"/>
    <property type="evidence" value="ECO:0007669"/>
    <property type="project" value="InterPro"/>
</dbReference>
<dbReference type="EMBL" id="CAJVPJ010000384">
    <property type="protein sequence ID" value="CAG8518827.1"/>
    <property type="molecule type" value="Genomic_DNA"/>
</dbReference>
<name>A0A9N9A718_9GLOM</name>
<reference evidence="1" key="1">
    <citation type="submission" date="2021-06" db="EMBL/GenBank/DDBJ databases">
        <authorList>
            <person name="Kallberg Y."/>
            <person name="Tangrot J."/>
            <person name="Rosling A."/>
        </authorList>
    </citation>
    <scope>NUCLEOTIDE SEQUENCE</scope>
    <source>
        <strain evidence="1">IA702</strain>
    </source>
</reference>
<dbReference type="AlphaFoldDB" id="A0A9N9A718"/>
<dbReference type="GO" id="GO:0051011">
    <property type="term" value="F:microtubule minus-end binding"/>
    <property type="evidence" value="ECO:0007669"/>
    <property type="project" value="TreeGrafter"/>
</dbReference>
<proteinExistence type="predicted"/>
<keyword evidence="2" id="KW-1185">Reference proteome</keyword>
<dbReference type="Pfam" id="PF14735">
    <property type="entry name" value="HAUS4"/>
    <property type="match status" value="1"/>
</dbReference>
<sequence>MFGHVPQSILSANPNFAALHKQIVTRYLTPDGRTKALEEETDVSDFTEEKMTYLEHLALYNELQKLAVQGFKPPKDGRTQGALSDVLAFAETRQLLRYRPRDPDLRNSGVTLLGLTEKDLCKQVEGQLGIVKNSKNVLLKAIEERLIKRCEDIAKFHYSGQEINPKLRLAKASQLDVILKKKISLIESTKMDQFNDYYRLGETLSTYLEVTKNILETLWCLVEEFMLRHEYEKNKGFNEYFSAIVNSIILKLRVLRINTLLSVYDKDTVEFLKTVREKLRVEEIAKQTKLREVEELLGKYETFGSEFEEIIKEYIALQKDILIAEDNLRRITG</sequence>
<protein>
    <submittedName>
        <fullName evidence="1">9599_t:CDS:1</fullName>
    </submittedName>
</protein>
<dbReference type="Proteomes" id="UP000789572">
    <property type="component" value="Unassembled WGS sequence"/>
</dbReference>
<dbReference type="OrthoDB" id="66964at2759"/>
<evidence type="ECO:0000313" key="1">
    <source>
        <dbReference type="EMBL" id="CAG8518827.1"/>
    </source>
</evidence>
<gene>
    <name evidence="1" type="ORF">POCULU_LOCUS3460</name>
</gene>
<evidence type="ECO:0000313" key="2">
    <source>
        <dbReference type="Proteomes" id="UP000789572"/>
    </source>
</evidence>
<dbReference type="PANTHER" id="PTHR16219">
    <property type="entry name" value="AUGMIN SUBUNIT 4 FAMILY MEMBER"/>
    <property type="match status" value="1"/>
</dbReference>
<comment type="caution">
    <text evidence="1">The sequence shown here is derived from an EMBL/GenBank/DDBJ whole genome shotgun (WGS) entry which is preliminary data.</text>
</comment>
<dbReference type="PANTHER" id="PTHR16219:SF1">
    <property type="entry name" value="HAUS AUGMIN-LIKE COMPLEX SUBUNIT 4"/>
    <property type="match status" value="1"/>
</dbReference>